<dbReference type="AlphaFoldDB" id="A0A4Y2FEQ6"/>
<comment type="caution">
    <text evidence="1">The sequence shown here is derived from an EMBL/GenBank/DDBJ whole genome shotgun (WGS) entry which is preliminary data.</text>
</comment>
<evidence type="ECO:0000313" key="2">
    <source>
        <dbReference type="Proteomes" id="UP000499080"/>
    </source>
</evidence>
<proteinExistence type="predicted"/>
<gene>
    <name evidence="1" type="ORF">AVEN_250201_1</name>
</gene>
<dbReference type="EMBL" id="BGPR01000910">
    <property type="protein sequence ID" value="GBM39872.1"/>
    <property type="molecule type" value="Genomic_DNA"/>
</dbReference>
<keyword evidence="2" id="KW-1185">Reference proteome</keyword>
<organism evidence="1 2">
    <name type="scientific">Araneus ventricosus</name>
    <name type="common">Orbweaver spider</name>
    <name type="synonym">Epeira ventricosa</name>
    <dbReference type="NCBI Taxonomy" id="182803"/>
    <lineage>
        <taxon>Eukaryota</taxon>
        <taxon>Metazoa</taxon>
        <taxon>Ecdysozoa</taxon>
        <taxon>Arthropoda</taxon>
        <taxon>Chelicerata</taxon>
        <taxon>Arachnida</taxon>
        <taxon>Araneae</taxon>
        <taxon>Araneomorphae</taxon>
        <taxon>Entelegynae</taxon>
        <taxon>Araneoidea</taxon>
        <taxon>Araneidae</taxon>
        <taxon>Araneus</taxon>
    </lineage>
</organism>
<dbReference type="Proteomes" id="UP000499080">
    <property type="component" value="Unassembled WGS sequence"/>
</dbReference>
<accession>A0A4Y2FEQ6</accession>
<sequence length="103" mass="11616">MEVISHKCAVSSRNEVLNETPSKIECDTAKLILLFMDAVLSDYCKTSCEETVVNDAAKERCMSPFTPISNLLGKKISGIKKIYRFMKHRFRYDTLSGIIPVPV</sequence>
<reference evidence="1 2" key="1">
    <citation type="journal article" date="2019" name="Sci. Rep.">
        <title>Orb-weaving spider Araneus ventricosus genome elucidates the spidroin gene catalogue.</title>
        <authorList>
            <person name="Kono N."/>
            <person name="Nakamura H."/>
            <person name="Ohtoshi R."/>
            <person name="Moran D.A.P."/>
            <person name="Shinohara A."/>
            <person name="Yoshida Y."/>
            <person name="Fujiwara M."/>
            <person name="Mori M."/>
            <person name="Tomita M."/>
            <person name="Arakawa K."/>
        </authorList>
    </citation>
    <scope>NUCLEOTIDE SEQUENCE [LARGE SCALE GENOMIC DNA]</scope>
</reference>
<name>A0A4Y2FEQ6_ARAVE</name>
<evidence type="ECO:0000313" key="1">
    <source>
        <dbReference type="EMBL" id="GBM39872.1"/>
    </source>
</evidence>
<protein>
    <submittedName>
        <fullName evidence="1">Uncharacterized protein</fullName>
    </submittedName>
</protein>